<accession>G3GXY7</accession>
<sequence length="83" mass="9028">MDAEWHGLPGVLSVLFAELLKFIHHTMDGCPHGGVSVYSRPQRKGESNIHNSPGPLYQWSTHQPGHATPRTANFTASGIEGPL</sequence>
<name>G3GXY7_CRIGR</name>
<proteinExistence type="predicted"/>
<dbReference type="AlphaFoldDB" id="G3GXY7"/>
<evidence type="ECO:0000313" key="2">
    <source>
        <dbReference type="EMBL" id="EGV97989.1"/>
    </source>
</evidence>
<evidence type="ECO:0000313" key="3">
    <source>
        <dbReference type="Proteomes" id="UP000001075"/>
    </source>
</evidence>
<evidence type="ECO:0000256" key="1">
    <source>
        <dbReference type="SAM" id="MobiDB-lite"/>
    </source>
</evidence>
<dbReference type="EMBL" id="JH000062">
    <property type="protein sequence ID" value="EGV97989.1"/>
    <property type="molecule type" value="Genomic_DNA"/>
</dbReference>
<organism evidence="2 3">
    <name type="scientific">Cricetulus griseus</name>
    <name type="common">Chinese hamster</name>
    <name type="synonym">Cricetulus barabensis griseus</name>
    <dbReference type="NCBI Taxonomy" id="10029"/>
    <lineage>
        <taxon>Eukaryota</taxon>
        <taxon>Metazoa</taxon>
        <taxon>Chordata</taxon>
        <taxon>Craniata</taxon>
        <taxon>Vertebrata</taxon>
        <taxon>Euteleostomi</taxon>
        <taxon>Mammalia</taxon>
        <taxon>Eutheria</taxon>
        <taxon>Euarchontoglires</taxon>
        <taxon>Glires</taxon>
        <taxon>Rodentia</taxon>
        <taxon>Myomorpha</taxon>
        <taxon>Muroidea</taxon>
        <taxon>Cricetidae</taxon>
        <taxon>Cricetinae</taxon>
        <taxon>Cricetulus</taxon>
    </lineage>
</organism>
<gene>
    <name evidence="2" type="ORF">I79_002632</name>
</gene>
<dbReference type="InParanoid" id="G3GXY7"/>
<feature type="region of interest" description="Disordered" evidence="1">
    <location>
        <begin position="63"/>
        <end position="83"/>
    </location>
</feature>
<protein>
    <submittedName>
        <fullName evidence="2">Uncharacterized protein</fullName>
    </submittedName>
</protein>
<dbReference type="Proteomes" id="UP000001075">
    <property type="component" value="Unassembled WGS sequence"/>
</dbReference>
<reference evidence="3" key="1">
    <citation type="journal article" date="2011" name="Nat. Biotechnol.">
        <title>The genomic sequence of the Chinese hamster ovary (CHO)-K1 cell line.</title>
        <authorList>
            <person name="Xu X."/>
            <person name="Nagarajan H."/>
            <person name="Lewis N.E."/>
            <person name="Pan S."/>
            <person name="Cai Z."/>
            <person name="Liu X."/>
            <person name="Chen W."/>
            <person name="Xie M."/>
            <person name="Wang W."/>
            <person name="Hammond S."/>
            <person name="Andersen M.R."/>
            <person name="Neff N."/>
            <person name="Passarelli B."/>
            <person name="Koh W."/>
            <person name="Fan H.C."/>
            <person name="Wang J."/>
            <person name="Gui Y."/>
            <person name="Lee K.H."/>
            <person name="Betenbaugh M.J."/>
            <person name="Quake S.R."/>
            <person name="Famili I."/>
            <person name="Palsson B.O."/>
            <person name="Wang J."/>
        </authorList>
    </citation>
    <scope>NUCLEOTIDE SEQUENCE [LARGE SCALE GENOMIC DNA]</scope>
    <source>
        <strain evidence="3">CHO K1 cell line</strain>
    </source>
</reference>